<dbReference type="RefSeq" id="XP_020050224.1">
    <property type="nucleotide sequence ID" value="XM_020190103.1"/>
</dbReference>
<evidence type="ECO:0000256" key="4">
    <source>
        <dbReference type="ARBA" id="ARBA00005785"/>
    </source>
</evidence>
<dbReference type="GO" id="GO:0071039">
    <property type="term" value="P:nuclear polyadenylation-dependent CUT catabolic process"/>
    <property type="evidence" value="ECO:0007669"/>
    <property type="project" value="EnsemblFungi"/>
</dbReference>
<dbReference type="InterPro" id="IPR041505">
    <property type="entry name" value="Dis3_CSD2"/>
</dbReference>
<dbReference type="Pfam" id="PF17849">
    <property type="entry name" value="OB_Dis3"/>
    <property type="match status" value="1"/>
</dbReference>
<dbReference type="GO" id="GO:0004521">
    <property type="term" value="F:RNA endonuclease activity"/>
    <property type="evidence" value="ECO:0007669"/>
    <property type="project" value="EnsemblFungi"/>
</dbReference>
<keyword evidence="10" id="KW-0271">Exosome</keyword>
<evidence type="ECO:0000256" key="1">
    <source>
        <dbReference type="ARBA" id="ARBA00001946"/>
    </source>
</evidence>
<dbReference type="GO" id="GO:0043628">
    <property type="term" value="P:regulatory ncRNA 3'-end processing"/>
    <property type="evidence" value="ECO:0007669"/>
    <property type="project" value="EnsemblFungi"/>
</dbReference>
<evidence type="ECO:0000256" key="3">
    <source>
        <dbReference type="ARBA" id="ARBA00004604"/>
    </source>
</evidence>
<dbReference type="CDD" id="cd09862">
    <property type="entry name" value="PIN_Rrp44-like"/>
    <property type="match status" value="1"/>
</dbReference>
<evidence type="ECO:0000256" key="13">
    <source>
        <dbReference type="ARBA" id="ARBA00023242"/>
    </source>
</evidence>
<dbReference type="Gene3D" id="3.40.50.1010">
    <property type="entry name" value="5'-nuclease"/>
    <property type="match status" value="1"/>
</dbReference>
<dbReference type="Pfam" id="PF00773">
    <property type="entry name" value="RNB"/>
    <property type="match status" value="1"/>
</dbReference>
<dbReference type="FunCoup" id="A0A1D2VQS6">
    <property type="interactions" value="1148"/>
</dbReference>
<dbReference type="Gene3D" id="2.40.50.700">
    <property type="match status" value="1"/>
</dbReference>
<dbReference type="InterPro" id="IPR050180">
    <property type="entry name" value="RNR_Ribonuclease"/>
</dbReference>
<dbReference type="FunFam" id="3.40.50.1010:FF:000010">
    <property type="entry name" value="Exosome complex exonuclease DIS3"/>
    <property type="match status" value="1"/>
</dbReference>
<feature type="region of interest" description="Disordered" evidence="16">
    <location>
        <begin position="337"/>
        <end position="357"/>
    </location>
</feature>
<gene>
    <name evidence="19" type="ORF">ASCRUDRAFT_29311</name>
</gene>
<dbReference type="SMART" id="SM00955">
    <property type="entry name" value="RNB"/>
    <property type="match status" value="1"/>
</dbReference>
<dbReference type="SMART" id="SM00670">
    <property type="entry name" value="PINc"/>
    <property type="match status" value="1"/>
</dbReference>
<dbReference type="PROSITE" id="PS01175">
    <property type="entry name" value="RIBONUCLEASE_II"/>
    <property type="match status" value="1"/>
</dbReference>
<dbReference type="GeneID" id="30963739"/>
<comment type="similarity">
    <text evidence="4 15">Belongs to the RNR ribonuclease family.</text>
</comment>
<dbReference type="SUPFAM" id="SSF50249">
    <property type="entry name" value="Nucleic acid-binding proteins"/>
    <property type="match status" value="3"/>
</dbReference>
<dbReference type="InterPro" id="IPR033771">
    <property type="entry name" value="Rrp44_CSD1"/>
</dbReference>
<dbReference type="InterPro" id="IPR029060">
    <property type="entry name" value="PIN-like_dom_sf"/>
</dbReference>
<dbReference type="InterPro" id="IPR022966">
    <property type="entry name" value="RNase_II/R_CS"/>
</dbReference>
<dbReference type="AlphaFoldDB" id="A0A1D2VQS6"/>
<dbReference type="GO" id="GO:0000175">
    <property type="term" value="F:3'-5'-RNA exonuclease activity"/>
    <property type="evidence" value="ECO:0007669"/>
    <property type="project" value="EnsemblFungi"/>
</dbReference>
<dbReference type="PANTHER" id="PTHR23355:SF35">
    <property type="entry name" value="EXOSOME COMPLEX EXONUCLEASE RRP44"/>
    <property type="match status" value="1"/>
</dbReference>
<evidence type="ECO:0000259" key="18">
    <source>
        <dbReference type="SMART" id="SM00955"/>
    </source>
</evidence>
<protein>
    <recommendedName>
        <fullName evidence="14">Ribosomal RNA-processing protein 44</fullName>
    </recommendedName>
</protein>
<evidence type="ECO:0000256" key="6">
    <source>
        <dbReference type="ARBA" id="ARBA00022552"/>
    </source>
</evidence>
<dbReference type="InterPro" id="IPR033770">
    <property type="entry name" value="RRP44_S1"/>
</dbReference>
<comment type="cofactor">
    <cofactor evidence="1">
        <name>Mg(2+)</name>
        <dbReference type="ChEBI" id="CHEBI:18420"/>
    </cofactor>
</comment>
<dbReference type="GO" id="GO:0000467">
    <property type="term" value="P:exonucleolytic trimming to generate mature 3'-end of 5.8S rRNA from tricistronic rRNA transcript (SSU-rRNA, 5.8S rRNA, LSU-rRNA)"/>
    <property type="evidence" value="ECO:0007669"/>
    <property type="project" value="EnsemblFungi"/>
</dbReference>
<keyword evidence="9" id="KW-0378">Hydrolase</keyword>
<keyword evidence="6" id="KW-0698">rRNA processing</keyword>
<evidence type="ECO:0000313" key="19">
    <source>
        <dbReference type="EMBL" id="ODV63917.1"/>
    </source>
</evidence>
<evidence type="ECO:0000256" key="8">
    <source>
        <dbReference type="ARBA" id="ARBA00022759"/>
    </source>
</evidence>
<dbReference type="EMBL" id="KV454475">
    <property type="protein sequence ID" value="ODV63917.1"/>
    <property type="molecule type" value="Genomic_DNA"/>
</dbReference>
<keyword evidence="12" id="KW-0694">RNA-binding</keyword>
<evidence type="ECO:0000256" key="2">
    <source>
        <dbReference type="ARBA" id="ARBA00004496"/>
    </source>
</evidence>
<reference evidence="20" key="1">
    <citation type="submission" date="2016-05" db="EMBL/GenBank/DDBJ databases">
        <title>Comparative genomics of biotechnologically important yeasts.</title>
        <authorList>
            <consortium name="DOE Joint Genome Institute"/>
            <person name="Riley R."/>
            <person name="Haridas S."/>
            <person name="Wolfe K.H."/>
            <person name="Lopes M.R."/>
            <person name="Hittinger C.T."/>
            <person name="Goker M."/>
            <person name="Salamov A."/>
            <person name="Wisecaver J."/>
            <person name="Long T.M."/>
            <person name="Aerts A.L."/>
            <person name="Barry K."/>
            <person name="Choi C."/>
            <person name="Clum A."/>
            <person name="Coughlan A.Y."/>
            <person name="Deshpande S."/>
            <person name="Douglass A.P."/>
            <person name="Hanson S.J."/>
            <person name="Klenk H.-P."/>
            <person name="Labutti K."/>
            <person name="Lapidus A."/>
            <person name="Lindquist E."/>
            <person name="Lipzen A."/>
            <person name="Meier-Kolthoff J.P."/>
            <person name="Ohm R.A."/>
            <person name="Otillar R.P."/>
            <person name="Pangilinan J."/>
            <person name="Peng Y."/>
            <person name="Rokas A."/>
            <person name="Rosa C.A."/>
            <person name="Scheuner C."/>
            <person name="Sibirny A.A."/>
            <person name="Slot J.C."/>
            <person name="Stielow J.B."/>
            <person name="Sun H."/>
            <person name="Kurtzman C.P."/>
            <person name="Blackwell M."/>
            <person name="Grigoriev I.V."/>
            <person name="Jeffries T.W."/>
        </authorList>
    </citation>
    <scope>NUCLEOTIDE SEQUENCE [LARGE SCALE GENOMIC DNA]</scope>
    <source>
        <strain evidence="20">DSM 1968</strain>
    </source>
</reference>
<dbReference type="Gene3D" id="2.40.50.690">
    <property type="match status" value="1"/>
</dbReference>
<dbReference type="GO" id="GO:0005730">
    <property type="term" value="C:nucleolus"/>
    <property type="evidence" value="ECO:0007669"/>
    <property type="project" value="UniProtKB-SubCell"/>
</dbReference>
<dbReference type="InterPro" id="IPR002716">
    <property type="entry name" value="PIN_dom"/>
</dbReference>
<evidence type="ECO:0000256" key="7">
    <source>
        <dbReference type="ARBA" id="ARBA00022722"/>
    </source>
</evidence>
<proteinExistence type="inferred from homology"/>
<feature type="compositionally biased region" description="Acidic residues" evidence="16">
    <location>
        <begin position="337"/>
        <end position="350"/>
    </location>
</feature>
<dbReference type="GO" id="GO:0071035">
    <property type="term" value="P:nuclear polyadenylation-dependent rRNA catabolic process"/>
    <property type="evidence" value="ECO:0007669"/>
    <property type="project" value="EnsemblFungi"/>
</dbReference>
<evidence type="ECO:0000313" key="20">
    <source>
        <dbReference type="Proteomes" id="UP000095038"/>
    </source>
</evidence>
<dbReference type="GO" id="GO:0006397">
    <property type="term" value="P:mRNA processing"/>
    <property type="evidence" value="ECO:0007669"/>
    <property type="project" value="EnsemblFungi"/>
</dbReference>
<dbReference type="STRING" id="1344418.A0A1D2VQS6"/>
<dbReference type="Pfam" id="PF17215">
    <property type="entry name" value="Rrp44_S1"/>
    <property type="match status" value="1"/>
</dbReference>
<keyword evidence="8" id="KW-0255">Endonuclease</keyword>
<dbReference type="GO" id="GO:0070651">
    <property type="term" value="P:nonfunctional rRNA decay"/>
    <property type="evidence" value="ECO:0007669"/>
    <property type="project" value="EnsemblFungi"/>
</dbReference>
<dbReference type="Pfam" id="PF17216">
    <property type="entry name" value="Rrp44_CSD1"/>
    <property type="match status" value="1"/>
</dbReference>
<evidence type="ECO:0000256" key="15">
    <source>
        <dbReference type="RuleBase" id="RU003901"/>
    </source>
</evidence>
<sequence length="997" mass="113726">MAIENPSKRLFTNGLVVTQKVFVRSRNGDASKVVREHYLRDDIPCLSKGCTYCQNILKPDPEGNFVHFTLSATPLSLEGLAHHYLVLDTNIILHAIDLIESSSIFFDVVIPQTVLEEVRNRSFPIYTRIRSLVRSDEKRFAVFHNDFHQDCYVYRNPSESMNDRNDRAIRQFCQWFQLHLSTYQDKDHYSPIQVVFLCNDRDSREKAKKEGILSKSLFEYIDYFPNANDLKDLIPNYDDEPSNDFSKNKHQITYPEYYSTAKLMGGLKNATLYQGIVNVSPYNFLEGQVSVPNLSKPLLILGRESLNRAFNGDQVVVELLPKEKWKKPSSLIMEDDVVNANDNADDDDSEDNKNNKTISISETERKLLIYEALKTQNADPNSESSVILPTAKVVGIVKRNWRPFVGQISSHSIDLNDLKSNSTKSCFVALMDKSLPKVRIRTRRMKELIGKRIVISIDSWPINSKYPQGHFVRSLGEIESVEAETEALLLEYGVEYKPFSKNVLDCLPKEGHSWKVPQDLNADELIKKRKDLRDRLVCSIDPPGCVDIDDALHARRLPNGNWEVGVHIADVTHFVKPNTPLDAEGASRATSVYLVDKRIDMLPLLLGTDLCSLKPYVDRFSFSVIWELDDDANIINVDYTKSIIKSREAFSYEQAQLRIDDKNNQDELTNGMRALLQLSIKLKQKRLDAGALNLASPEVKVHMDSETYDPSEVEVKKLLATNSLVEEFMLLANISVARKIYSSFEQTAMLRRHGDPPATNFTLLNQMLKVRKNMHISLENSKALADSLDNCVDPKDPYFNTLLRIMSTRCMLAAEYFISGSFSYPEFKHYGLAVDIYTHFTSPIRRYCDVVAHRQLAAAIGYESLDIIHRDKNKMDLIAKNINKRHRNAQFAGRASIEYYVGQVMKNNESSEEGYVIKIFSNGIVVLVPKFGVESLIKLESLGDPNSAVFDEDNFELSFKNKKNVKRTVAVFDRVIVQVKSVFDERTSKRKAELVLV</sequence>
<feature type="domain" description="PIN" evidence="17">
    <location>
        <begin position="83"/>
        <end position="205"/>
    </location>
</feature>
<feature type="domain" description="RNB" evidence="18">
    <location>
        <begin position="529"/>
        <end position="862"/>
    </location>
</feature>
<evidence type="ECO:0000256" key="9">
    <source>
        <dbReference type="ARBA" id="ARBA00022801"/>
    </source>
</evidence>
<name>A0A1D2VQS6_9ASCO</name>
<dbReference type="FunFam" id="2.40.50.700:FF:000001">
    <property type="entry name" value="Exosome complex exonuclease exoribonuclease (Rrp44)"/>
    <property type="match status" value="1"/>
</dbReference>
<dbReference type="InterPro" id="IPR012340">
    <property type="entry name" value="NA-bd_OB-fold"/>
</dbReference>
<evidence type="ECO:0000256" key="12">
    <source>
        <dbReference type="ARBA" id="ARBA00022884"/>
    </source>
</evidence>
<evidence type="ECO:0000256" key="14">
    <source>
        <dbReference type="ARBA" id="ARBA00077930"/>
    </source>
</evidence>
<accession>A0A1D2VQS6</accession>
<dbReference type="GO" id="GO:0000176">
    <property type="term" value="C:nuclear exosome (RNase complex)"/>
    <property type="evidence" value="ECO:0007669"/>
    <property type="project" value="EnsemblFungi"/>
</dbReference>
<evidence type="ECO:0000256" key="16">
    <source>
        <dbReference type="SAM" id="MobiDB-lite"/>
    </source>
</evidence>
<dbReference type="GO" id="GO:0071031">
    <property type="term" value="P:nuclear mRNA surveillance of mRNA 3'-end processing"/>
    <property type="evidence" value="ECO:0007669"/>
    <property type="project" value="TreeGrafter"/>
</dbReference>
<evidence type="ECO:0000256" key="11">
    <source>
        <dbReference type="ARBA" id="ARBA00022839"/>
    </source>
</evidence>
<dbReference type="InParanoid" id="A0A1D2VQS6"/>
<evidence type="ECO:0000259" key="17">
    <source>
        <dbReference type="SMART" id="SM00670"/>
    </source>
</evidence>
<keyword evidence="13" id="KW-0539">Nucleus</keyword>
<dbReference type="Proteomes" id="UP000095038">
    <property type="component" value="Unassembled WGS sequence"/>
</dbReference>
<dbReference type="GO" id="GO:0071038">
    <property type="term" value="P:TRAMP-dependent tRNA surveillance pathway"/>
    <property type="evidence" value="ECO:0007669"/>
    <property type="project" value="EnsemblFungi"/>
</dbReference>
<dbReference type="Pfam" id="PF13638">
    <property type="entry name" value="PIN_4"/>
    <property type="match status" value="1"/>
</dbReference>
<dbReference type="InterPro" id="IPR001900">
    <property type="entry name" value="RNase_II/R"/>
</dbReference>
<dbReference type="Gene3D" id="2.40.50.140">
    <property type="entry name" value="Nucleic acid-binding proteins"/>
    <property type="match status" value="1"/>
</dbReference>
<dbReference type="GO" id="GO:0000177">
    <property type="term" value="C:cytoplasmic exosome (RNase complex)"/>
    <property type="evidence" value="ECO:0007669"/>
    <property type="project" value="EnsemblFungi"/>
</dbReference>
<organism evidence="19 20">
    <name type="scientific">Ascoidea rubescens DSM 1968</name>
    <dbReference type="NCBI Taxonomy" id="1344418"/>
    <lineage>
        <taxon>Eukaryota</taxon>
        <taxon>Fungi</taxon>
        <taxon>Dikarya</taxon>
        <taxon>Ascomycota</taxon>
        <taxon>Saccharomycotina</taxon>
        <taxon>Saccharomycetes</taxon>
        <taxon>Ascoideaceae</taxon>
        <taxon>Ascoidea</taxon>
    </lineage>
</organism>
<evidence type="ECO:0000256" key="5">
    <source>
        <dbReference type="ARBA" id="ARBA00022490"/>
    </source>
</evidence>
<evidence type="ECO:0000256" key="10">
    <source>
        <dbReference type="ARBA" id="ARBA00022835"/>
    </source>
</evidence>
<keyword evidence="7" id="KW-0540">Nuclease</keyword>
<keyword evidence="11 19" id="KW-0269">Exonuclease</keyword>
<dbReference type="SUPFAM" id="SSF88723">
    <property type="entry name" value="PIN domain-like"/>
    <property type="match status" value="1"/>
</dbReference>
<dbReference type="PANTHER" id="PTHR23355">
    <property type="entry name" value="RIBONUCLEASE"/>
    <property type="match status" value="1"/>
</dbReference>
<keyword evidence="5" id="KW-0963">Cytoplasm</keyword>
<dbReference type="GO" id="GO:0000049">
    <property type="term" value="F:tRNA binding"/>
    <property type="evidence" value="ECO:0007669"/>
    <property type="project" value="EnsemblFungi"/>
</dbReference>
<comment type="subcellular location">
    <subcellularLocation>
        <location evidence="2">Cytoplasm</location>
    </subcellularLocation>
    <subcellularLocation>
        <location evidence="3">Nucleus</location>
        <location evidence="3">Nucleolus</location>
    </subcellularLocation>
</comment>
<dbReference type="OrthoDB" id="372421at2759"/>
<keyword evidence="20" id="KW-1185">Reference proteome</keyword>